<evidence type="ECO:0000256" key="2">
    <source>
        <dbReference type="ARBA" id="ARBA00023002"/>
    </source>
</evidence>
<dbReference type="GO" id="GO:0080049">
    <property type="term" value="F:L-gulono-1,4-lactone dehydrogenase activity"/>
    <property type="evidence" value="ECO:0007669"/>
    <property type="project" value="TreeGrafter"/>
</dbReference>
<sequence length="458" mass="50764">MDKREFLKTSGILLAGSMLPRFASGEPNAEDAASQAVIGANPRTNWSGNLTYHARSLDLPSGIEELQREIKGGGPVKALGARHSFNTIADTTGDQISLQHFDQMSLDENTHTVTVGGGVRYGQLAPWLDAKGYALHNLASLPHVTVAGACATATHGSGNHNGNLSTAVAGLEMVTGTGEVVHLSAEKDGDRFHGVVVGLGALGIATRVTLRMQTRFLMSQVVYQNMPFSVLEHHLDEIFASGYSVSLFTDWQNHRATQVWIKSRLTGDTPLHSAPEFHGATLAKQNLHPVTGHSAESCTEQMGVPGPWYERMPHFKMNFTPSSGQELQTEYFVPRERGYEAILAVEKLRDEITPHLFVSELRTIDADNLWMSPCYHRPSMTLHFTWKPEWPAVKQILPKIEAALAPFAFRPHWAKMFTVAPATIHAQYERLADFRNLVKEYDPQRRFANDFLRTNLYA</sequence>
<proteinExistence type="predicted"/>
<dbReference type="Proteomes" id="UP000264702">
    <property type="component" value="Unassembled WGS sequence"/>
</dbReference>
<dbReference type="Gene3D" id="1.10.45.10">
    <property type="entry name" value="Vanillyl-alcohol Oxidase, Chain A, domain 4"/>
    <property type="match status" value="1"/>
</dbReference>
<dbReference type="GO" id="GO:0003885">
    <property type="term" value="F:D-arabinono-1,4-lactone oxidase activity"/>
    <property type="evidence" value="ECO:0007669"/>
    <property type="project" value="InterPro"/>
</dbReference>
<reference evidence="4 5" key="1">
    <citation type="submission" date="2018-08" db="EMBL/GenBank/DDBJ databases">
        <title>Acidipila sp. 4G-K13, an acidobacterium isolated from forest soil.</title>
        <authorList>
            <person name="Gao Z.-H."/>
            <person name="Qiu L.-H."/>
        </authorList>
    </citation>
    <scope>NUCLEOTIDE SEQUENCE [LARGE SCALE GENOMIC DNA]</scope>
    <source>
        <strain evidence="4 5">4G-K13</strain>
    </source>
</reference>
<gene>
    <name evidence="4" type="ORF">D0Y96_09170</name>
</gene>
<dbReference type="Gene3D" id="3.30.70.2530">
    <property type="match status" value="1"/>
</dbReference>
<dbReference type="PANTHER" id="PTHR43762:SF1">
    <property type="entry name" value="D-ARABINONO-1,4-LACTONE OXIDASE"/>
    <property type="match status" value="1"/>
</dbReference>
<keyword evidence="1" id="KW-0285">Flavoprotein</keyword>
<feature type="domain" description="FAD-binding PCMH-type" evidence="3">
    <location>
        <begin position="45"/>
        <end position="215"/>
    </location>
</feature>
<dbReference type="PANTHER" id="PTHR43762">
    <property type="entry name" value="L-GULONOLACTONE OXIDASE"/>
    <property type="match status" value="1"/>
</dbReference>
<dbReference type="EMBL" id="QVQT01000003">
    <property type="protein sequence ID" value="RFU17247.1"/>
    <property type="molecule type" value="Genomic_DNA"/>
</dbReference>
<dbReference type="InterPro" id="IPR036318">
    <property type="entry name" value="FAD-bd_PCMH-like_sf"/>
</dbReference>
<dbReference type="Gene3D" id="3.30.43.10">
    <property type="entry name" value="Uridine Diphospho-n-acetylenolpyruvylglucosamine Reductase, domain 2"/>
    <property type="match status" value="1"/>
</dbReference>
<dbReference type="InterPro" id="IPR016167">
    <property type="entry name" value="FAD-bd_PCMH_sub1"/>
</dbReference>
<dbReference type="RefSeq" id="WP_117299065.1">
    <property type="nucleotide sequence ID" value="NZ_QVQT02000003.1"/>
</dbReference>
<keyword evidence="2" id="KW-0560">Oxidoreductase</keyword>
<dbReference type="SUPFAM" id="SSF56176">
    <property type="entry name" value="FAD-binding/transporter-associated domain-like"/>
    <property type="match status" value="1"/>
</dbReference>
<evidence type="ECO:0000313" key="5">
    <source>
        <dbReference type="Proteomes" id="UP000264702"/>
    </source>
</evidence>
<dbReference type="GO" id="GO:0071949">
    <property type="term" value="F:FAD binding"/>
    <property type="evidence" value="ECO:0007669"/>
    <property type="project" value="InterPro"/>
</dbReference>
<evidence type="ECO:0000313" key="4">
    <source>
        <dbReference type="EMBL" id="RFU17247.1"/>
    </source>
</evidence>
<dbReference type="InterPro" id="IPR006094">
    <property type="entry name" value="Oxid_FAD_bind_N"/>
</dbReference>
<organism evidence="4 5">
    <name type="scientific">Paracidobacterium acidisoli</name>
    <dbReference type="NCBI Taxonomy" id="2303751"/>
    <lineage>
        <taxon>Bacteria</taxon>
        <taxon>Pseudomonadati</taxon>
        <taxon>Acidobacteriota</taxon>
        <taxon>Terriglobia</taxon>
        <taxon>Terriglobales</taxon>
        <taxon>Acidobacteriaceae</taxon>
        <taxon>Paracidobacterium</taxon>
    </lineage>
</organism>
<protein>
    <submittedName>
        <fullName evidence="4">FAD-binding protein</fullName>
    </submittedName>
</protein>
<dbReference type="AlphaFoldDB" id="A0A372IQM9"/>
<dbReference type="PIRSF" id="PIRSF000136">
    <property type="entry name" value="LGO_GLO"/>
    <property type="match status" value="1"/>
</dbReference>
<keyword evidence="1" id="KW-0274">FAD</keyword>
<dbReference type="PROSITE" id="PS51387">
    <property type="entry name" value="FAD_PCMH"/>
    <property type="match status" value="1"/>
</dbReference>
<dbReference type="InterPro" id="IPR007173">
    <property type="entry name" value="ALO_C"/>
</dbReference>
<dbReference type="Gene3D" id="3.30.70.2520">
    <property type="match status" value="1"/>
</dbReference>
<evidence type="ECO:0000259" key="3">
    <source>
        <dbReference type="PROSITE" id="PS51387"/>
    </source>
</evidence>
<dbReference type="Pfam" id="PF01565">
    <property type="entry name" value="FAD_binding_4"/>
    <property type="match status" value="1"/>
</dbReference>
<accession>A0A372IQM9</accession>
<dbReference type="OrthoDB" id="9800184at2"/>
<evidence type="ECO:0000256" key="1">
    <source>
        <dbReference type="ARBA" id="ARBA00022827"/>
    </source>
</evidence>
<dbReference type="InterPro" id="IPR016171">
    <property type="entry name" value="Vanillyl_alc_oxidase_C-sub2"/>
</dbReference>
<keyword evidence="5" id="KW-1185">Reference proteome</keyword>
<dbReference type="Pfam" id="PF04030">
    <property type="entry name" value="ALO"/>
    <property type="match status" value="1"/>
</dbReference>
<comment type="caution">
    <text evidence="4">The sequence shown here is derived from an EMBL/GenBank/DDBJ whole genome shotgun (WGS) entry which is preliminary data.</text>
</comment>
<name>A0A372IQM9_9BACT</name>
<dbReference type="Gene3D" id="3.30.465.10">
    <property type="match status" value="1"/>
</dbReference>
<dbReference type="InterPro" id="IPR016166">
    <property type="entry name" value="FAD-bd_PCMH"/>
</dbReference>
<dbReference type="GO" id="GO:0016020">
    <property type="term" value="C:membrane"/>
    <property type="evidence" value="ECO:0007669"/>
    <property type="project" value="InterPro"/>
</dbReference>
<dbReference type="InterPro" id="IPR016169">
    <property type="entry name" value="FAD-bd_PCMH_sub2"/>
</dbReference>
<dbReference type="InterPro" id="IPR010031">
    <property type="entry name" value="FAD_lactone_oxidase-like"/>
</dbReference>